<sequence length="246" mass="26206">MNDSAPDGGGDLLSAVQARIGYRFRRSDLLREALTHRSAAHQRNGGVARRARQPAARRGVGSNERLEFIGDRVLGLLMAEWLLERFPDEQEGALGPRHAHLVSRPVLAGIAEAMELPQALDVAEHEARAGVRQMANVLADAVEAILGAVYLDGGLEPARGFVRGAWNDAIVAQAQPPKDPKTALQEWVLARGLPLPSYRTVQVDGPSHAPRFVIAVTAAGLSAEGVAGSKRVAESAAAADLLRQFG</sequence>
<comment type="catalytic activity">
    <reaction evidence="1 9">
        <text>Endonucleolytic cleavage to 5'-phosphomonoester.</text>
        <dbReference type="EC" id="3.1.26.3"/>
    </reaction>
</comment>
<dbReference type="GO" id="GO:0010468">
    <property type="term" value="P:regulation of gene expression"/>
    <property type="evidence" value="ECO:0007669"/>
    <property type="project" value="TreeGrafter"/>
</dbReference>
<dbReference type="SMART" id="SM00535">
    <property type="entry name" value="RIBOc"/>
    <property type="match status" value="1"/>
</dbReference>
<dbReference type="GO" id="GO:0006364">
    <property type="term" value="P:rRNA processing"/>
    <property type="evidence" value="ECO:0007669"/>
    <property type="project" value="UniProtKB-UniRule"/>
</dbReference>
<evidence type="ECO:0000256" key="4">
    <source>
        <dbReference type="ARBA" id="ARBA00022664"/>
    </source>
</evidence>
<dbReference type="GO" id="GO:0008033">
    <property type="term" value="P:tRNA processing"/>
    <property type="evidence" value="ECO:0007669"/>
    <property type="project" value="UniProtKB-KW"/>
</dbReference>
<evidence type="ECO:0000313" key="13">
    <source>
        <dbReference type="EMBL" id="MBB2201224.1"/>
    </source>
</evidence>
<keyword evidence="9" id="KW-0460">Magnesium</keyword>
<keyword evidence="3 9" id="KW-0698">rRNA processing</keyword>
<comment type="subunit">
    <text evidence="9">Homodimer.</text>
</comment>
<evidence type="ECO:0000313" key="14">
    <source>
        <dbReference type="Proteomes" id="UP000578030"/>
    </source>
</evidence>
<evidence type="ECO:0000256" key="6">
    <source>
        <dbReference type="ARBA" id="ARBA00022759"/>
    </source>
</evidence>
<dbReference type="FunFam" id="1.10.1520.10:FF:000001">
    <property type="entry name" value="Ribonuclease 3"/>
    <property type="match status" value="1"/>
</dbReference>
<comment type="similarity">
    <text evidence="2">Belongs to the ribonuclease III family.</text>
</comment>
<reference evidence="13 14" key="1">
    <citation type="submission" date="2020-04" db="EMBL/GenBank/DDBJ databases">
        <title>Description of novel Gluconacetobacter.</title>
        <authorList>
            <person name="Sombolestani A."/>
        </authorList>
    </citation>
    <scope>NUCLEOTIDE SEQUENCE [LARGE SCALE GENOMIC DNA]</scope>
    <source>
        <strain evidence="13 14">LMG 27802</strain>
    </source>
</reference>
<keyword evidence="7 9" id="KW-0378">Hydrolase</keyword>
<feature type="domain" description="DRBM" evidence="11">
    <location>
        <begin position="179"/>
        <end position="246"/>
    </location>
</feature>
<dbReference type="Proteomes" id="UP000578030">
    <property type="component" value="Unassembled WGS sequence"/>
</dbReference>
<dbReference type="SMART" id="SM00358">
    <property type="entry name" value="DSRM"/>
    <property type="match status" value="1"/>
</dbReference>
<feature type="active site" evidence="9">
    <location>
        <position position="143"/>
    </location>
</feature>
<dbReference type="InterPro" id="IPR014720">
    <property type="entry name" value="dsRBD_dom"/>
</dbReference>
<dbReference type="GO" id="GO:0019843">
    <property type="term" value="F:rRNA binding"/>
    <property type="evidence" value="ECO:0007669"/>
    <property type="project" value="UniProtKB-KW"/>
</dbReference>
<comment type="function">
    <text evidence="9">Digests double-stranded RNA. Involved in the processing of primary rRNA transcript to yield the immediate precursors to the large and small rRNAs (23S and 16S). Processes some mRNAs, and tRNAs when they are encoded in the rRNA operon. Processes pre-crRNA and tracrRNA of type II CRISPR loci if present in the organism.</text>
</comment>
<keyword evidence="9" id="KW-0963">Cytoplasm</keyword>
<keyword evidence="14" id="KW-1185">Reference proteome</keyword>
<dbReference type="Gene3D" id="1.10.1520.10">
    <property type="entry name" value="Ribonuclease III domain"/>
    <property type="match status" value="1"/>
</dbReference>
<dbReference type="CDD" id="cd00593">
    <property type="entry name" value="RIBOc"/>
    <property type="match status" value="1"/>
</dbReference>
<dbReference type="AlphaFoldDB" id="A0A7W4K6D9"/>
<feature type="binding site" evidence="9">
    <location>
        <position position="140"/>
    </location>
    <ligand>
        <name>Mg(2+)</name>
        <dbReference type="ChEBI" id="CHEBI:18420"/>
    </ligand>
</feature>
<accession>A0A7W4K6D9</accession>
<dbReference type="CDD" id="cd10845">
    <property type="entry name" value="DSRM_RNAse_III_family"/>
    <property type="match status" value="1"/>
</dbReference>
<evidence type="ECO:0000256" key="1">
    <source>
        <dbReference type="ARBA" id="ARBA00000109"/>
    </source>
</evidence>
<keyword evidence="4 9" id="KW-0507">mRNA processing</keyword>
<evidence type="ECO:0000256" key="7">
    <source>
        <dbReference type="ARBA" id="ARBA00022801"/>
    </source>
</evidence>
<dbReference type="InterPro" id="IPR000999">
    <property type="entry name" value="RNase_III_dom"/>
</dbReference>
<feature type="binding site" evidence="9">
    <location>
        <position position="67"/>
    </location>
    <ligand>
        <name>Mg(2+)</name>
        <dbReference type="ChEBI" id="CHEBI:18420"/>
    </ligand>
</feature>
<feature type="domain" description="RNase III" evidence="12">
    <location>
        <begin position="13"/>
        <end position="154"/>
    </location>
</feature>
<name>A0A7W4K6D9_9PROT</name>
<dbReference type="GO" id="GO:0005737">
    <property type="term" value="C:cytoplasm"/>
    <property type="evidence" value="ECO:0007669"/>
    <property type="project" value="UniProtKB-SubCell"/>
</dbReference>
<dbReference type="PROSITE" id="PS50142">
    <property type="entry name" value="RNASE_3_2"/>
    <property type="match status" value="1"/>
</dbReference>
<feature type="binding site" evidence="9">
    <location>
        <position position="143"/>
    </location>
    <ligand>
        <name>Mg(2+)</name>
        <dbReference type="ChEBI" id="CHEBI:18420"/>
    </ligand>
</feature>
<dbReference type="InterPro" id="IPR011907">
    <property type="entry name" value="RNase_III"/>
</dbReference>
<feature type="region of interest" description="Disordered" evidence="10">
    <location>
        <begin position="37"/>
        <end position="58"/>
    </location>
</feature>
<dbReference type="Pfam" id="PF00035">
    <property type="entry name" value="dsrm"/>
    <property type="match status" value="1"/>
</dbReference>
<evidence type="ECO:0000256" key="8">
    <source>
        <dbReference type="ARBA" id="ARBA00022884"/>
    </source>
</evidence>
<dbReference type="SUPFAM" id="SSF54768">
    <property type="entry name" value="dsRNA-binding domain-like"/>
    <property type="match status" value="1"/>
</dbReference>
<proteinExistence type="inferred from homology"/>
<dbReference type="EC" id="3.1.26.3" evidence="9"/>
<dbReference type="GO" id="GO:0006397">
    <property type="term" value="P:mRNA processing"/>
    <property type="evidence" value="ECO:0007669"/>
    <property type="project" value="UniProtKB-UniRule"/>
</dbReference>
<dbReference type="PANTHER" id="PTHR11207:SF0">
    <property type="entry name" value="RIBONUCLEASE 3"/>
    <property type="match status" value="1"/>
</dbReference>
<keyword evidence="9" id="KW-0699">rRNA-binding</keyword>
<evidence type="ECO:0000259" key="12">
    <source>
        <dbReference type="PROSITE" id="PS50142"/>
    </source>
</evidence>
<evidence type="ECO:0000256" key="5">
    <source>
        <dbReference type="ARBA" id="ARBA00022722"/>
    </source>
</evidence>
<dbReference type="Pfam" id="PF14622">
    <property type="entry name" value="Ribonucleas_3_3"/>
    <property type="match status" value="1"/>
</dbReference>
<dbReference type="GO" id="GO:0046872">
    <property type="term" value="F:metal ion binding"/>
    <property type="evidence" value="ECO:0007669"/>
    <property type="project" value="UniProtKB-KW"/>
</dbReference>
<evidence type="ECO:0000256" key="10">
    <source>
        <dbReference type="SAM" id="MobiDB-lite"/>
    </source>
</evidence>
<evidence type="ECO:0000256" key="9">
    <source>
        <dbReference type="HAMAP-Rule" id="MF_00104"/>
    </source>
</evidence>
<evidence type="ECO:0000259" key="11">
    <source>
        <dbReference type="PROSITE" id="PS50137"/>
    </source>
</evidence>
<dbReference type="NCBIfam" id="TIGR02191">
    <property type="entry name" value="RNaseIII"/>
    <property type="match status" value="1"/>
</dbReference>
<organism evidence="13 14">
    <name type="scientific">Gluconacetobacter tumulisoli</name>
    <dbReference type="NCBI Taxonomy" id="1286189"/>
    <lineage>
        <taxon>Bacteria</taxon>
        <taxon>Pseudomonadati</taxon>
        <taxon>Pseudomonadota</taxon>
        <taxon>Alphaproteobacteria</taxon>
        <taxon>Acetobacterales</taxon>
        <taxon>Acetobacteraceae</taxon>
        <taxon>Gluconacetobacter</taxon>
    </lineage>
</organism>
<comment type="subcellular location">
    <subcellularLocation>
        <location evidence="9">Cytoplasm</location>
    </subcellularLocation>
</comment>
<feature type="active site" evidence="9">
    <location>
        <position position="71"/>
    </location>
</feature>
<dbReference type="InterPro" id="IPR036389">
    <property type="entry name" value="RNase_III_sf"/>
</dbReference>
<dbReference type="PANTHER" id="PTHR11207">
    <property type="entry name" value="RIBONUCLEASE III"/>
    <property type="match status" value="1"/>
</dbReference>
<comment type="caution">
    <text evidence="13">The sequence shown here is derived from an EMBL/GenBank/DDBJ whole genome shotgun (WGS) entry which is preliminary data.</text>
</comment>
<dbReference type="GO" id="GO:0003725">
    <property type="term" value="F:double-stranded RNA binding"/>
    <property type="evidence" value="ECO:0007669"/>
    <property type="project" value="TreeGrafter"/>
</dbReference>
<evidence type="ECO:0000256" key="2">
    <source>
        <dbReference type="ARBA" id="ARBA00010183"/>
    </source>
</evidence>
<keyword evidence="8 9" id="KW-0694">RNA-binding</keyword>
<dbReference type="SUPFAM" id="SSF69065">
    <property type="entry name" value="RNase III domain-like"/>
    <property type="match status" value="1"/>
</dbReference>
<keyword evidence="9" id="KW-0819">tRNA processing</keyword>
<dbReference type="EMBL" id="JABEQM010000004">
    <property type="protein sequence ID" value="MBB2201224.1"/>
    <property type="molecule type" value="Genomic_DNA"/>
</dbReference>
<dbReference type="GO" id="GO:0004525">
    <property type="term" value="F:ribonuclease III activity"/>
    <property type="evidence" value="ECO:0007669"/>
    <property type="project" value="UniProtKB-UniRule"/>
</dbReference>
<dbReference type="RefSeq" id="WP_182956311.1">
    <property type="nucleotide sequence ID" value="NZ_JABEQM010000004.1"/>
</dbReference>
<keyword evidence="9" id="KW-0479">Metal-binding</keyword>
<gene>
    <name evidence="9 13" type="primary">rnc</name>
    <name evidence="13" type="ORF">HLH28_06445</name>
</gene>
<feature type="compositionally biased region" description="Low complexity" evidence="10">
    <location>
        <begin position="45"/>
        <end position="58"/>
    </location>
</feature>
<dbReference type="Gene3D" id="3.30.160.20">
    <property type="match status" value="1"/>
</dbReference>
<evidence type="ECO:0000256" key="3">
    <source>
        <dbReference type="ARBA" id="ARBA00022552"/>
    </source>
</evidence>
<keyword evidence="5 9" id="KW-0540">Nuclease</keyword>
<protein>
    <recommendedName>
        <fullName evidence="9">Ribonuclease 3</fullName>
        <ecNumber evidence="9">3.1.26.3</ecNumber>
    </recommendedName>
    <alternativeName>
        <fullName evidence="9">Ribonuclease III</fullName>
        <shortName evidence="9">RNase III</shortName>
    </alternativeName>
</protein>
<comment type="cofactor">
    <cofactor evidence="9">
        <name>Mg(2+)</name>
        <dbReference type="ChEBI" id="CHEBI:18420"/>
    </cofactor>
</comment>
<dbReference type="PROSITE" id="PS50137">
    <property type="entry name" value="DS_RBD"/>
    <property type="match status" value="1"/>
</dbReference>
<keyword evidence="6 9" id="KW-0255">Endonuclease</keyword>
<dbReference type="HAMAP" id="MF_00104">
    <property type="entry name" value="RNase_III"/>
    <property type="match status" value="1"/>
</dbReference>